<dbReference type="InParanoid" id="E3NGR9"/>
<gene>
    <name evidence="1" type="ORF">CRE_04338</name>
</gene>
<keyword evidence="2" id="KW-1185">Reference proteome</keyword>
<dbReference type="CTD" id="9799711"/>
<sequence length="203" mass="22873">MAPSHTTVLASQTSGGQFDTVRTQTVVYAGKSKKTIPITPIISEEDVFELKVRKEFPEYVERKKEKYTWKQFYQKRMDKKQKKQEEKMKKLVSKIEKSSALQQKSAHKTKLIEIGGSTPGKKFGSSSRLLPLPSNQEIQRKPPTISIATATVIKPRQVSAPLQGPTQVRRVPPAAVARTFTQNGASTKKTTPLMRKCLQMMKK</sequence>
<protein>
    <submittedName>
        <fullName evidence="1">Uncharacterized protein</fullName>
    </submittedName>
</protein>
<dbReference type="Proteomes" id="UP000008281">
    <property type="component" value="Unassembled WGS sequence"/>
</dbReference>
<dbReference type="AlphaFoldDB" id="E3NGR9"/>
<organism evidence="2">
    <name type="scientific">Caenorhabditis remanei</name>
    <name type="common">Caenorhabditis vulgaris</name>
    <dbReference type="NCBI Taxonomy" id="31234"/>
    <lineage>
        <taxon>Eukaryota</taxon>
        <taxon>Metazoa</taxon>
        <taxon>Ecdysozoa</taxon>
        <taxon>Nematoda</taxon>
        <taxon>Chromadorea</taxon>
        <taxon>Rhabditida</taxon>
        <taxon>Rhabditina</taxon>
        <taxon>Rhabditomorpha</taxon>
        <taxon>Rhabditoidea</taxon>
        <taxon>Rhabditidae</taxon>
        <taxon>Peloderinae</taxon>
        <taxon>Caenorhabditis</taxon>
    </lineage>
</organism>
<dbReference type="HOGENOM" id="CLU_099574_0_0_1"/>
<dbReference type="STRING" id="31234.E3NGR9"/>
<dbReference type="KEGG" id="crq:GCK72_016638"/>
<dbReference type="GeneID" id="9799711"/>
<proteinExistence type="predicted"/>
<evidence type="ECO:0000313" key="2">
    <source>
        <dbReference type="Proteomes" id="UP000008281"/>
    </source>
</evidence>
<dbReference type="RefSeq" id="XP_003092392.2">
    <property type="nucleotide sequence ID" value="XM_003092344.2"/>
</dbReference>
<evidence type="ECO:0000313" key="1">
    <source>
        <dbReference type="EMBL" id="EFO97193.1"/>
    </source>
</evidence>
<dbReference type="eggNOG" id="KOG2821">
    <property type="taxonomic scope" value="Eukaryota"/>
</dbReference>
<dbReference type="EMBL" id="DS268658">
    <property type="protein sequence ID" value="EFO97193.1"/>
    <property type="molecule type" value="Genomic_DNA"/>
</dbReference>
<accession>E3NGR9</accession>
<name>E3NGR9_CAERE</name>
<reference evidence="1" key="1">
    <citation type="submission" date="2007-07" db="EMBL/GenBank/DDBJ databases">
        <title>PCAP assembly of the Caenorhabditis remanei genome.</title>
        <authorList>
            <consortium name="The Caenorhabditis remanei Sequencing Consortium"/>
            <person name="Wilson R.K."/>
        </authorList>
    </citation>
    <scope>NUCLEOTIDE SEQUENCE [LARGE SCALE GENOMIC DNA]</scope>
    <source>
        <strain evidence="1">PB4641</strain>
    </source>
</reference>